<reference evidence="1 2" key="1">
    <citation type="submission" date="2016-10" db="EMBL/GenBank/DDBJ databases">
        <title>Complete Genome Sequence of Peptococcaceae strain DCMF.</title>
        <authorList>
            <person name="Edwards R.J."/>
            <person name="Holland S.I."/>
            <person name="Deshpande N.P."/>
            <person name="Wong Y.K."/>
            <person name="Ertan H."/>
            <person name="Manefield M."/>
            <person name="Russell T.L."/>
            <person name="Lee M.J."/>
        </authorList>
    </citation>
    <scope>NUCLEOTIDE SEQUENCE [LARGE SCALE GENOMIC DNA]</scope>
    <source>
        <strain evidence="1 2">DCMF</strain>
    </source>
</reference>
<sequence>MHKSGIQNFTATLKEILDDPWDLPETNDYIRLDTIGEVCPDHLLRDNSLPPADPLVDAFNIIIEQAQNLFVDNITLGMNEILKAYLKKINPGNQSLLTSRVIEYVHLIFLFITKESFPYTEKIWEDMSAMAKPVGICLIRNNLTQASLLFFEFLAGLGKQAARTGLSTGTLQHGFRVWELNARDCSCTEVESLVRNLRQNLEN</sequence>
<dbReference type="OrthoDB" id="2080939at2"/>
<gene>
    <name evidence="1" type="ORF">DCMF_00600</name>
</gene>
<name>A0A3G1KM26_FORW1</name>
<evidence type="ECO:0000313" key="2">
    <source>
        <dbReference type="Proteomes" id="UP000323521"/>
    </source>
</evidence>
<accession>A0A3G1KM26</accession>
<dbReference type="RefSeq" id="WP_148132637.1">
    <property type="nucleotide sequence ID" value="NZ_CP017634.1"/>
</dbReference>
<evidence type="ECO:0000313" key="1">
    <source>
        <dbReference type="EMBL" id="ATW23493.1"/>
    </source>
</evidence>
<dbReference type="EMBL" id="CP017634">
    <property type="protein sequence ID" value="ATW23493.1"/>
    <property type="molecule type" value="Genomic_DNA"/>
</dbReference>
<keyword evidence="2" id="KW-1185">Reference proteome</keyword>
<proteinExistence type="predicted"/>
<dbReference type="KEGG" id="fwa:DCMF_00600"/>
<organism evidence="1 2">
    <name type="scientific">Formimonas warabiya</name>
    <dbReference type="NCBI Taxonomy" id="1761012"/>
    <lineage>
        <taxon>Bacteria</taxon>
        <taxon>Bacillati</taxon>
        <taxon>Bacillota</taxon>
        <taxon>Clostridia</taxon>
        <taxon>Eubacteriales</taxon>
        <taxon>Peptococcaceae</taxon>
        <taxon>Candidatus Formimonas</taxon>
    </lineage>
</organism>
<protein>
    <submittedName>
        <fullName evidence="1">Uncharacterized protein</fullName>
    </submittedName>
</protein>
<dbReference type="Proteomes" id="UP000323521">
    <property type="component" value="Chromosome"/>
</dbReference>
<dbReference type="AlphaFoldDB" id="A0A3G1KM26"/>